<dbReference type="SFLD" id="SFLDS00005">
    <property type="entry name" value="Isoprenoid_Synthase_Type_I"/>
    <property type="match status" value="1"/>
</dbReference>
<dbReference type="Gene3D" id="1.10.600.10">
    <property type="entry name" value="Farnesyl Diphosphate Synthase"/>
    <property type="match status" value="1"/>
</dbReference>
<dbReference type="GO" id="GO:0008299">
    <property type="term" value="P:isoprenoid biosynthetic process"/>
    <property type="evidence" value="ECO:0007669"/>
    <property type="project" value="InterPro"/>
</dbReference>
<dbReference type="Pfam" id="PF00348">
    <property type="entry name" value="polyprenyl_synt"/>
    <property type="match status" value="1"/>
</dbReference>
<dbReference type="InterPro" id="IPR033749">
    <property type="entry name" value="Polyprenyl_synt_CS"/>
</dbReference>
<evidence type="ECO:0000256" key="3">
    <source>
        <dbReference type="ARBA" id="ARBA00022679"/>
    </source>
</evidence>
<evidence type="ECO:0000256" key="2">
    <source>
        <dbReference type="ARBA" id="ARBA00006706"/>
    </source>
</evidence>
<dbReference type="CDD" id="cd00685">
    <property type="entry name" value="Trans_IPPS_HT"/>
    <property type="match status" value="1"/>
</dbReference>
<evidence type="ECO:0000256" key="4">
    <source>
        <dbReference type="ARBA" id="ARBA00022723"/>
    </source>
</evidence>
<dbReference type="SUPFAM" id="SSF48576">
    <property type="entry name" value="Terpenoid synthases"/>
    <property type="match status" value="1"/>
</dbReference>
<keyword evidence="4" id="KW-0479">Metal-binding</keyword>
<evidence type="ECO:0000256" key="6">
    <source>
        <dbReference type="RuleBase" id="RU004466"/>
    </source>
</evidence>
<dbReference type="SFLD" id="SFLDG01017">
    <property type="entry name" value="Polyprenyl_Transferase_Like"/>
    <property type="match status" value="1"/>
</dbReference>
<dbReference type="PANTHER" id="PTHR12001:SF85">
    <property type="entry name" value="SHORT CHAIN ISOPRENYL DIPHOSPHATE SYNTHASE"/>
    <property type="match status" value="1"/>
</dbReference>
<dbReference type="PROSITE" id="PS00444">
    <property type="entry name" value="POLYPRENYL_SYNTHASE_2"/>
    <property type="match status" value="1"/>
</dbReference>
<dbReference type="PANTHER" id="PTHR12001">
    <property type="entry name" value="GERANYLGERANYL PYROPHOSPHATE SYNTHASE"/>
    <property type="match status" value="1"/>
</dbReference>
<dbReference type="PROSITE" id="PS00723">
    <property type="entry name" value="POLYPRENYL_SYNTHASE_1"/>
    <property type="match status" value="1"/>
</dbReference>
<dbReference type="STRING" id="587909.SAMN05421810_106222"/>
<protein>
    <submittedName>
        <fullName evidence="7">Geranylgeranyl diphosphate synthase, type I</fullName>
    </submittedName>
</protein>
<reference evidence="8" key="1">
    <citation type="submission" date="2016-10" db="EMBL/GenBank/DDBJ databases">
        <authorList>
            <person name="Varghese N."/>
            <person name="Submissions S."/>
        </authorList>
    </citation>
    <scope>NUCLEOTIDE SEQUENCE [LARGE SCALE GENOMIC DNA]</scope>
    <source>
        <strain evidence="8">CGMCC 4.5579</strain>
    </source>
</reference>
<keyword evidence="8" id="KW-1185">Reference proteome</keyword>
<name>A0A1I5XRW4_9PSEU</name>
<sequence length="364" mass="38076">MDGMTAYDADLPAHVERVLADFLRSAGDPIRRQEPTFGPAVDALTDFVLGGGKRLRPTFAWWGWRGAGGDPTGGDAEGVLRVAASLELIQACALIHDDLMDSSDSRRGAPTVHVAFAKRHADRGLLGSAATFGLSAAVLIGDLALAWADDMYAGADLPAATLAAARPAWQAMRTEVLAGQYLDVHTQATGDTSTTAALRIDRLKTAAYTVQRPLHLGAALAGADERLVGALLAFGGDVGVAFQLRDDLLGVFGDPSVTGKPAGDDLREGKRTLLVALGLRHAEERNRPREHAIISAAVGNGALTEADVDVVRQALVDVGAVAAVERRIEELTGSALGTLRGAGLAEPATDRLADLVARATQRTF</sequence>
<dbReference type="Proteomes" id="UP000198727">
    <property type="component" value="Unassembled WGS sequence"/>
</dbReference>
<dbReference type="GO" id="GO:0004659">
    <property type="term" value="F:prenyltransferase activity"/>
    <property type="evidence" value="ECO:0007669"/>
    <property type="project" value="InterPro"/>
</dbReference>
<gene>
    <name evidence="7" type="ORF">SAMN05421810_106222</name>
</gene>
<evidence type="ECO:0000256" key="5">
    <source>
        <dbReference type="ARBA" id="ARBA00022842"/>
    </source>
</evidence>
<keyword evidence="3 6" id="KW-0808">Transferase</keyword>
<comment type="cofactor">
    <cofactor evidence="1">
        <name>Mg(2+)</name>
        <dbReference type="ChEBI" id="CHEBI:18420"/>
    </cofactor>
</comment>
<keyword evidence="5" id="KW-0460">Magnesium</keyword>
<dbReference type="AlphaFoldDB" id="A0A1I5XRW4"/>
<evidence type="ECO:0000256" key="1">
    <source>
        <dbReference type="ARBA" id="ARBA00001946"/>
    </source>
</evidence>
<proteinExistence type="inferred from homology"/>
<dbReference type="EMBL" id="FOWW01000006">
    <property type="protein sequence ID" value="SFQ34689.1"/>
    <property type="molecule type" value="Genomic_DNA"/>
</dbReference>
<evidence type="ECO:0000313" key="7">
    <source>
        <dbReference type="EMBL" id="SFQ34689.1"/>
    </source>
</evidence>
<dbReference type="InterPro" id="IPR008949">
    <property type="entry name" value="Isoprenoid_synthase_dom_sf"/>
</dbReference>
<dbReference type="GO" id="GO:0046872">
    <property type="term" value="F:metal ion binding"/>
    <property type="evidence" value="ECO:0007669"/>
    <property type="project" value="UniProtKB-KW"/>
</dbReference>
<evidence type="ECO:0000313" key="8">
    <source>
        <dbReference type="Proteomes" id="UP000198727"/>
    </source>
</evidence>
<comment type="similarity">
    <text evidence="2 6">Belongs to the FPP/GGPP synthase family.</text>
</comment>
<accession>A0A1I5XRW4</accession>
<organism evidence="7 8">
    <name type="scientific">Amycolatopsis arida</name>
    <dbReference type="NCBI Taxonomy" id="587909"/>
    <lineage>
        <taxon>Bacteria</taxon>
        <taxon>Bacillati</taxon>
        <taxon>Actinomycetota</taxon>
        <taxon>Actinomycetes</taxon>
        <taxon>Pseudonocardiales</taxon>
        <taxon>Pseudonocardiaceae</taxon>
        <taxon>Amycolatopsis</taxon>
    </lineage>
</organism>
<dbReference type="InterPro" id="IPR000092">
    <property type="entry name" value="Polyprenyl_synt"/>
</dbReference>